<gene>
    <name evidence="2" type="ORF">DV20_08650</name>
</gene>
<organism evidence="2 3">
    <name type="scientific">Amycolatopsis rifamycinica</name>
    <dbReference type="NCBI Taxonomy" id="287986"/>
    <lineage>
        <taxon>Bacteria</taxon>
        <taxon>Bacillati</taxon>
        <taxon>Actinomycetota</taxon>
        <taxon>Actinomycetes</taxon>
        <taxon>Pseudonocardiales</taxon>
        <taxon>Pseudonocardiaceae</taxon>
        <taxon>Amycolatopsis</taxon>
    </lineage>
</organism>
<keyword evidence="3" id="KW-1185">Reference proteome</keyword>
<dbReference type="Gene3D" id="3.40.50.1820">
    <property type="entry name" value="alpha/beta hydrolase"/>
    <property type="match status" value="1"/>
</dbReference>
<feature type="domain" description="AB hydrolase-1" evidence="1">
    <location>
        <begin position="126"/>
        <end position="163"/>
    </location>
</feature>
<dbReference type="AlphaFoldDB" id="A0A066U9R2"/>
<evidence type="ECO:0000313" key="2">
    <source>
        <dbReference type="EMBL" id="KDN22592.1"/>
    </source>
</evidence>
<dbReference type="GO" id="GO:0003824">
    <property type="term" value="F:catalytic activity"/>
    <property type="evidence" value="ECO:0007669"/>
    <property type="project" value="UniProtKB-ARBA"/>
</dbReference>
<comment type="caution">
    <text evidence="2">The sequence shown here is derived from an EMBL/GenBank/DDBJ whole genome shotgun (WGS) entry which is preliminary data.</text>
</comment>
<proteinExistence type="predicted"/>
<dbReference type="Proteomes" id="UP000027345">
    <property type="component" value="Unassembled WGS sequence"/>
</dbReference>
<dbReference type="eggNOG" id="COG1073">
    <property type="taxonomic scope" value="Bacteria"/>
</dbReference>
<sequence length="277" mass="29576">MTETSPAPPAPRRRAPANLTTAIRVATADTVRLLARENAFTATRDLPRLVRHPVWRTRRHCGQGRGVVLVPGFFAGSPSLSVTRRWLRDRGFRPRDAGIGFDVGCTSDLVTRLEERLTRHVRDTGGRVVLIGHSRGGGLARLAAVRRPDLVRGLVMLGSPVLDPLGAHPLVLGAARVLARLSAAGLPGLIDAGCLAGPCRDEHLAGLAAPLSPDVPALAVYSRRDGIVPWRSCLDPAAAHAEVRSTHLGMSVDPDVYSAIEPVLTEWANDTADSRVA</sequence>
<dbReference type="SUPFAM" id="SSF53474">
    <property type="entry name" value="alpha/beta-Hydrolases"/>
    <property type="match status" value="1"/>
</dbReference>
<dbReference type="Pfam" id="PF00561">
    <property type="entry name" value="Abhydrolase_1"/>
    <property type="match status" value="1"/>
</dbReference>
<dbReference type="EMBL" id="JMQI01000016">
    <property type="protein sequence ID" value="KDN22592.1"/>
    <property type="molecule type" value="Genomic_DNA"/>
</dbReference>
<dbReference type="RefSeq" id="WP_235190747.1">
    <property type="nucleotide sequence ID" value="NZ_JMQI01000016.1"/>
</dbReference>
<dbReference type="InterPro" id="IPR029058">
    <property type="entry name" value="AB_hydrolase_fold"/>
</dbReference>
<protein>
    <recommendedName>
        <fullName evidence="1">AB hydrolase-1 domain-containing protein</fullName>
    </recommendedName>
</protein>
<name>A0A066U9R2_9PSEU</name>
<accession>A0A066U9R2</accession>
<dbReference type="STRING" id="287986.DV20_08650"/>
<reference evidence="2 3" key="1">
    <citation type="submission" date="2014-05" db="EMBL/GenBank/DDBJ databases">
        <title>Draft genome sequence of Amycolatopsis rifamycinica DSM 46095.</title>
        <authorList>
            <person name="Lal R."/>
            <person name="Saxena A."/>
            <person name="Kumari R."/>
            <person name="Mukherjee U."/>
            <person name="Singh P."/>
            <person name="Sangwan N."/>
            <person name="Mahato N.K."/>
        </authorList>
    </citation>
    <scope>NUCLEOTIDE SEQUENCE [LARGE SCALE GENOMIC DNA]</scope>
    <source>
        <strain evidence="2 3">DSM 46095</strain>
    </source>
</reference>
<dbReference type="InterPro" id="IPR000073">
    <property type="entry name" value="AB_hydrolase_1"/>
</dbReference>
<evidence type="ECO:0000313" key="3">
    <source>
        <dbReference type="Proteomes" id="UP000027345"/>
    </source>
</evidence>
<evidence type="ECO:0000259" key="1">
    <source>
        <dbReference type="Pfam" id="PF00561"/>
    </source>
</evidence>